<organism evidence="4 5">
    <name type="scientific">Halorubellus litoreus</name>
    <dbReference type="NCBI Taxonomy" id="755308"/>
    <lineage>
        <taxon>Archaea</taxon>
        <taxon>Methanobacteriati</taxon>
        <taxon>Methanobacteriota</taxon>
        <taxon>Stenosarchaea group</taxon>
        <taxon>Halobacteria</taxon>
        <taxon>Halobacteriales</taxon>
        <taxon>Halorubellaceae</taxon>
        <taxon>Halorubellus</taxon>
    </lineage>
</organism>
<keyword evidence="5" id="KW-1185">Reference proteome</keyword>
<evidence type="ECO:0000256" key="2">
    <source>
        <dbReference type="SAM" id="Phobius"/>
    </source>
</evidence>
<evidence type="ECO:0000313" key="5">
    <source>
        <dbReference type="Proteomes" id="UP001596395"/>
    </source>
</evidence>
<dbReference type="Pfam" id="PF24035">
    <property type="entry name" value="DUF7344"/>
    <property type="match status" value="1"/>
</dbReference>
<dbReference type="AlphaFoldDB" id="A0ABD5VGY1"/>
<accession>A0ABD5VGY1</accession>
<dbReference type="InterPro" id="IPR036388">
    <property type="entry name" value="WH-like_DNA-bd_sf"/>
</dbReference>
<sequence>MSEARSPSATGGTADADEPANASFSRDAVLEMLSNQRRRFVIHALKRTDGPMSVSDLAERVASWEYDKPVEQLDHRERKRVRNALRQFHLSKMADYGFIDFDARRGTVSLSEEAERANFYVDSLTGGDVPWGVYYLGFSAIALLAVAGTSMGVPPFSWVSPGACGLFLAVALLVSAVGHCYDNYYRMRLGAREKPAEVREP</sequence>
<feature type="compositionally biased region" description="Polar residues" evidence="1">
    <location>
        <begin position="1"/>
        <end position="11"/>
    </location>
</feature>
<evidence type="ECO:0000256" key="1">
    <source>
        <dbReference type="SAM" id="MobiDB-lite"/>
    </source>
</evidence>
<dbReference type="EMBL" id="JBHSXN010000002">
    <property type="protein sequence ID" value="MFC6953352.1"/>
    <property type="molecule type" value="Genomic_DNA"/>
</dbReference>
<protein>
    <recommendedName>
        <fullName evidence="3">DUF7344 domain-containing protein</fullName>
    </recommendedName>
</protein>
<feature type="transmembrane region" description="Helical" evidence="2">
    <location>
        <begin position="158"/>
        <end position="178"/>
    </location>
</feature>
<dbReference type="Proteomes" id="UP001596395">
    <property type="component" value="Unassembled WGS sequence"/>
</dbReference>
<dbReference type="RefSeq" id="WP_336350313.1">
    <property type="nucleotide sequence ID" value="NZ_JAZAQL010000002.1"/>
</dbReference>
<proteinExistence type="predicted"/>
<evidence type="ECO:0000259" key="3">
    <source>
        <dbReference type="Pfam" id="PF24035"/>
    </source>
</evidence>
<gene>
    <name evidence="4" type="ORF">ACFQGB_10805</name>
</gene>
<dbReference type="Gene3D" id="1.10.10.10">
    <property type="entry name" value="Winged helix-like DNA-binding domain superfamily/Winged helix DNA-binding domain"/>
    <property type="match status" value="1"/>
</dbReference>
<keyword evidence="2" id="KW-1133">Transmembrane helix</keyword>
<comment type="caution">
    <text evidence="4">The sequence shown here is derived from an EMBL/GenBank/DDBJ whole genome shotgun (WGS) entry which is preliminary data.</text>
</comment>
<reference evidence="4 5" key="1">
    <citation type="journal article" date="2019" name="Int. J. Syst. Evol. Microbiol.">
        <title>The Global Catalogue of Microorganisms (GCM) 10K type strain sequencing project: providing services to taxonomists for standard genome sequencing and annotation.</title>
        <authorList>
            <consortium name="The Broad Institute Genomics Platform"/>
            <consortium name="The Broad Institute Genome Sequencing Center for Infectious Disease"/>
            <person name="Wu L."/>
            <person name="Ma J."/>
        </authorList>
    </citation>
    <scope>NUCLEOTIDE SEQUENCE [LARGE SCALE GENOMIC DNA]</scope>
    <source>
        <strain evidence="4 5">GX26</strain>
    </source>
</reference>
<keyword evidence="2" id="KW-0812">Transmembrane</keyword>
<feature type="transmembrane region" description="Helical" evidence="2">
    <location>
        <begin position="133"/>
        <end position="152"/>
    </location>
</feature>
<dbReference type="InterPro" id="IPR055768">
    <property type="entry name" value="DUF7344"/>
</dbReference>
<evidence type="ECO:0000313" key="4">
    <source>
        <dbReference type="EMBL" id="MFC6953352.1"/>
    </source>
</evidence>
<name>A0ABD5VGY1_9EURY</name>
<feature type="region of interest" description="Disordered" evidence="1">
    <location>
        <begin position="1"/>
        <end position="21"/>
    </location>
</feature>
<keyword evidence="2" id="KW-0472">Membrane</keyword>
<feature type="domain" description="DUF7344" evidence="3">
    <location>
        <begin position="31"/>
        <end position="109"/>
    </location>
</feature>